<evidence type="ECO:0000259" key="8">
    <source>
        <dbReference type="PROSITE" id="PS50893"/>
    </source>
</evidence>
<dbReference type="Proteomes" id="UP000291144">
    <property type="component" value="Unassembled WGS sequence"/>
</dbReference>
<evidence type="ECO:0000313" key="10">
    <source>
        <dbReference type="EMBL" id="TCC61145.1"/>
    </source>
</evidence>
<dbReference type="Pfam" id="PF00664">
    <property type="entry name" value="ABC_membrane"/>
    <property type="match status" value="1"/>
</dbReference>
<evidence type="ECO:0000256" key="1">
    <source>
        <dbReference type="ARBA" id="ARBA00004651"/>
    </source>
</evidence>
<keyword evidence="4 10" id="KW-0067">ATP-binding</keyword>
<feature type="transmembrane region" description="Helical" evidence="7">
    <location>
        <begin position="157"/>
        <end position="177"/>
    </location>
</feature>
<dbReference type="CDD" id="cd07346">
    <property type="entry name" value="ABC_6TM_exporters"/>
    <property type="match status" value="1"/>
</dbReference>
<feature type="transmembrane region" description="Helical" evidence="7">
    <location>
        <begin position="246"/>
        <end position="266"/>
    </location>
</feature>
<dbReference type="GO" id="GO:0015421">
    <property type="term" value="F:ABC-type oligopeptide transporter activity"/>
    <property type="evidence" value="ECO:0007669"/>
    <property type="project" value="TreeGrafter"/>
</dbReference>
<dbReference type="GO" id="GO:0005886">
    <property type="term" value="C:plasma membrane"/>
    <property type="evidence" value="ECO:0007669"/>
    <property type="project" value="UniProtKB-SubCell"/>
</dbReference>
<dbReference type="RefSeq" id="WP_131357275.1">
    <property type="nucleotide sequence ID" value="NZ_SJKB01000005.1"/>
</dbReference>
<dbReference type="InterPro" id="IPR011527">
    <property type="entry name" value="ABC1_TM_dom"/>
</dbReference>
<accession>A0A4R0KY98</accession>
<dbReference type="SMART" id="SM00382">
    <property type="entry name" value="AAA"/>
    <property type="match status" value="1"/>
</dbReference>
<feature type="transmembrane region" description="Helical" evidence="7">
    <location>
        <begin position="20"/>
        <end position="47"/>
    </location>
</feature>
<dbReference type="Gene3D" id="3.40.50.300">
    <property type="entry name" value="P-loop containing nucleotide triphosphate hydrolases"/>
    <property type="match status" value="1"/>
</dbReference>
<evidence type="ECO:0000256" key="2">
    <source>
        <dbReference type="ARBA" id="ARBA00022692"/>
    </source>
</evidence>
<dbReference type="InterPro" id="IPR003439">
    <property type="entry name" value="ABC_transporter-like_ATP-bd"/>
</dbReference>
<keyword evidence="3" id="KW-0547">Nucleotide-binding</keyword>
<evidence type="ECO:0000256" key="3">
    <source>
        <dbReference type="ARBA" id="ARBA00022741"/>
    </source>
</evidence>
<organism evidence="10 11">
    <name type="scientific">Kribbella pittospori</name>
    <dbReference type="NCBI Taxonomy" id="722689"/>
    <lineage>
        <taxon>Bacteria</taxon>
        <taxon>Bacillati</taxon>
        <taxon>Actinomycetota</taxon>
        <taxon>Actinomycetes</taxon>
        <taxon>Propionibacteriales</taxon>
        <taxon>Kribbellaceae</taxon>
        <taxon>Kribbella</taxon>
    </lineage>
</organism>
<dbReference type="PANTHER" id="PTHR43394">
    <property type="entry name" value="ATP-DEPENDENT PERMEASE MDL1, MITOCHONDRIAL"/>
    <property type="match status" value="1"/>
</dbReference>
<feature type="domain" description="ABC transmembrane type-1" evidence="9">
    <location>
        <begin position="24"/>
        <end position="300"/>
    </location>
</feature>
<dbReference type="PROSITE" id="PS00211">
    <property type="entry name" value="ABC_TRANSPORTER_1"/>
    <property type="match status" value="1"/>
</dbReference>
<dbReference type="Gene3D" id="1.20.1560.10">
    <property type="entry name" value="ABC transporter type 1, transmembrane domain"/>
    <property type="match status" value="1"/>
</dbReference>
<proteinExistence type="predicted"/>
<dbReference type="PROSITE" id="PS50929">
    <property type="entry name" value="ABC_TM1F"/>
    <property type="match status" value="1"/>
</dbReference>
<evidence type="ECO:0000256" key="4">
    <source>
        <dbReference type="ARBA" id="ARBA00022840"/>
    </source>
</evidence>
<dbReference type="EMBL" id="SJKB01000005">
    <property type="protein sequence ID" value="TCC61145.1"/>
    <property type="molecule type" value="Genomic_DNA"/>
</dbReference>
<dbReference type="InterPro" id="IPR036640">
    <property type="entry name" value="ABC1_TM_sf"/>
</dbReference>
<feature type="transmembrane region" description="Helical" evidence="7">
    <location>
        <begin position="59"/>
        <end position="92"/>
    </location>
</feature>
<feature type="transmembrane region" description="Helical" evidence="7">
    <location>
        <begin position="278"/>
        <end position="299"/>
    </location>
</feature>
<dbReference type="AlphaFoldDB" id="A0A4R0KY98"/>
<protein>
    <submittedName>
        <fullName evidence="10">ABC transporter ATP-binding protein</fullName>
    </submittedName>
</protein>
<keyword evidence="11" id="KW-1185">Reference proteome</keyword>
<comment type="subcellular location">
    <subcellularLocation>
        <location evidence="1">Cell membrane</location>
        <topology evidence="1">Multi-pass membrane protein</topology>
    </subcellularLocation>
</comment>
<dbReference type="GO" id="GO:0005524">
    <property type="term" value="F:ATP binding"/>
    <property type="evidence" value="ECO:0007669"/>
    <property type="project" value="UniProtKB-KW"/>
</dbReference>
<name>A0A4R0KY98_9ACTN</name>
<dbReference type="InterPro" id="IPR017871">
    <property type="entry name" value="ABC_transporter-like_CS"/>
</dbReference>
<dbReference type="InterPro" id="IPR039421">
    <property type="entry name" value="Type_1_exporter"/>
</dbReference>
<gene>
    <name evidence="10" type="ORF">E0H73_18005</name>
</gene>
<evidence type="ECO:0000259" key="9">
    <source>
        <dbReference type="PROSITE" id="PS50929"/>
    </source>
</evidence>
<reference evidence="10 11" key="1">
    <citation type="submission" date="2019-02" db="EMBL/GenBank/DDBJ databases">
        <title>Kribbella capetownensis sp. nov. and Kribbella speibonae sp. nov., isolated from soil.</title>
        <authorList>
            <person name="Curtis S.M."/>
            <person name="Norton I."/>
            <person name="Everest G.J."/>
            <person name="Meyers P.R."/>
        </authorList>
    </citation>
    <scope>NUCLEOTIDE SEQUENCE [LARGE SCALE GENOMIC DNA]</scope>
    <source>
        <strain evidence="10 11">NRRL B-24813</strain>
    </source>
</reference>
<evidence type="ECO:0000256" key="7">
    <source>
        <dbReference type="SAM" id="Phobius"/>
    </source>
</evidence>
<evidence type="ECO:0000313" key="11">
    <source>
        <dbReference type="Proteomes" id="UP000291144"/>
    </source>
</evidence>
<dbReference type="SUPFAM" id="SSF52540">
    <property type="entry name" value="P-loop containing nucleoside triphosphate hydrolases"/>
    <property type="match status" value="1"/>
</dbReference>
<evidence type="ECO:0000256" key="6">
    <source>
        <dbReference type="ARBA" id="ARBA00023136"/>
    </source>
</evidence>
<dbReference type="InterPro" id="IPR027417">
    <property type="entry name" value="P-loop_NTPase"/>
</dbReference>
<dbReference type="Pfam" id="PF00005">
    <property type="entry name" value="ABC_tran"/>
    <property type="match status" value="1"/>
</dbReference>
<evidence type="ECO:0000256" key="5">
    <source>
        <dbReference type="ARBA" id="ARBA00022989"/>
    </source>
</evidence>
<sequence>MSAHSTAGFTFGAVVRRGRGWLPLIALSALLGSAVTLALPAVLGRAVDAIASGTDVNRWLTLACVLVGLAVAGALADAFAGTACVAGTTAWLRHRLVRSVLAGGPEGTRRWDSGDLVSRVSGSASDAAQAGPATVTAVAAAVPPVGSLVLLALIDPWLAVAFFGGVLLVIVVLWIFARRTAEISVAYQETQSRLAALLTEAIDGIRTIAAAGTVDQEERRVLEPLPDLHRHGLQTWRVLARSGAQAALVGPFILVAVLAIGGLQLVAGRITAGELFAAAQYAVIGAGLGGLTGIIGELARAQAGVRRSAEILSVEPIEYGSLRLPPGPGRLVYDEVSVTADGFTLLDRVDLDLPGGAAIAVVGPNGAGKSVLAALAARLRDPDAGFVRLDGVPLRALRRSVLRRAVGCAFERPVLIGRSVEEAISSGQITPVRTLAAARATQAHHYASRLPDGYHTPLPEAPMSGGEAQRLGLARAWHAERLLVLDDATSSLDTATEMLISRTLTGDSLHRTRLIVTHRVATAARADLVVWLDHGRVRAVGPHSRLWQDASYREIFG</sequence>
<dbReference type="PROSITE" id="PS50893">
    <property type="entry name" value="ABC_TRANSPORTER_2"/>
    <property type="match status" value="1"/>
</dbReference>
<dbReference type="InterPro" id="IPR003593">
    <property type="entry name" value="AAA+_ATPase"/>
</dbReference>
<feature type="domain" description="ABC transporter" evidence="8">
    <location>
        <begin position="331"/>
        <end position="557"/>
    </location>
</feature>
<keyword evidence="6 7" id="KW-0472">Membrane</keyword>
<dbReference type="GO" id="GO:0016887">
    <property type="term" value="F:ATP hydrolysis activity"/>
    <property type="evidence" value="ECO:0007669"/>
    <property type="project" value="InterPro"/>
</dbReference>
<keyword evidence="5 7" id="KW-1133">Transmembrane helix</keyword>
<dbReference type="OrthoDB" id="9806127at2"/>
<dbReference type="PANTHER" id="PTHR43394:SF1">
    <property type="entry name" value="ATP-BINDING CASSETTE SUB-FAMILY B MEMBER 10, MITOCHONDRIAL"/>
    <property type="match status" value="1"/>
</dbReference>
<dbReference type="SUPFAM" id="SSF90123">
    <property type="entry name" value="ABC transporter transmembrane region"/>
    <property type="match status" value="1"/>
</dbReference>
<comment type="caution">
    <text evidence="10">The sequence shown here is derived from an EMBL/GenBank/DDBJ whole genome shotgun (WGS) entry which is preliminary data.</text>
</comment>
<keyword evidence="2 7" id="KW-0812">Transmembrane</keyword>